<dbReference type="Pfam" id="PF01177">
    <property type="entry name" value="Asp_Glu_race"/>
    <property type="match status" value="1"/>
</dbReference>
<dbReference type="PANTHER" id="PTHR21198">
    <property type="entry name" value="GLUTAMATE RACEMASE"/>
    <property type="match status" value="1"/>
</dbReference>
<evidence type="ECO:0000256" key="3">
    <source>
        <dbReference type="ARBA" id="ARBA00022960"/>
    </source>
</evidence>
<feature type="binding site" evidence="7">
    <location>
        <begin position="44"/>
        <end position="45"/>
    </location>
    <ligand>
        <name>substrate</name>
    </ligand>
</feature>
<dbReference type="InterPro" id="IPR015942">
    <property type="entry name" value="Asp/Glu/hydantoin_racemase"/>
</dbReference>
<evidence type="ECO:0000313" key="8">
    <source>
        <dbReference type="EMBL" id="EDZ64208.1"/>
    </source>
</evidence>
<organism evidence="8 9">
    <name type="scientific">beta proteobacterium KB13</name>
    <dbReference type="NCBI Taxonomy" id="314607"/>
    <lineage>
        <taxon>Bacteria</taxon>
        <taxon>Pseudomonadati</taxon>
        <taxon>Pseudomonadota</taxon>
        <taxon>Betaproteobacteria</taxon>
        <taxon>Nitrosomonadales</taxon>
        <taxon>OM43 clade</taxon>
    </lineage>
</organism>
<keyword evidence="6 7" id="KW-0961">Cell wall biogenesis/degradation</keyword>
<dbReference type="Gene3D" id="3.40.50.1860">
    <property type="match status" value="2"/>
</dbReference>
<evidence type="ECO:0000256" key="4">
    <source>
        <dbReference type="ARBA" id="ARBA00022984"/>
    </source>
</evidence>
<dbReference type="UniPathway" id="UPA00219"/>
<comment type="pathway">
    <text evidence="7">Cell wall biogenesis; peptidoglycan biosynthesis.</text>
</comment>
<sequence>MAQDTPVIIIFDSGLGGTSILKEIISLNLSQQLIYVADNQYLPYGLQTKDFIEKRVCEIFSSLNQQYRIEASVIACNTATAYAANSLRGKFKFPIVAMEPGIKPAINLTKNNNIGILATEGTIKSSRFISLVDRFTSDQHKICIIPGVGLVEEIENQSTSNKKLDAILLPIINQLLQEEADTLVLGCTHYPLIKNKLKKLLPEIQIVDTTKAVLNVLTGYIDQIHPSEQKTILFMTSKDEETYLSKIKKLTNFSKIEQIEFVK</sequence>
<proteinExistence type="inferred from homology"/>
<dbReference type="SUPFAM" id="SSF53681">
    <property type="entry name" value="Aspartate/glutamate racemase"/>
    <property type="match status" value="2"/>
</dbReference>
<dbReference type="STRING" id="314607.KB13_340"/>
<feature type="binding site" evidence="7">
    <location>
        <begin position="12"/>
        <end position="13"/>
    </location>
    <ligand>
        <name>substrate</name>
    </ligand>
</feature>
<feature type="binding site" evidence="7">
    <location>
        <begin position="188"/>
        <end position="189"/>
    </location>
    <ligand>
        <name>substrate</name>
    </ligand>
</feature>
<evidence type="ECO:0000256" key="7">
    <source>
        <dbReference type="HAMAP-Rule" id="MF_00258"/>
    </source>
</evidence>
<feature type="active site" description="Proton donor/acceptor" evidence="7">
    <location>
        <position position="187"/>
    </location>
</feature>
<keyword evidence="5 7" id="KW-0413">Isomerase</keyword>
<feature type="binding site" evidence="7">
    <location>
        <begin position="77"/>
        <end position="78"/>
    </location>
    <ligand>
        <name>substrate</name>
    </ligand>
</feature>
<protein>
    <recommendedName>
        <fullName evidence="2 7">Glutamate racemase</fullName>
        <ecNumber evidence="2 7">5.1.1.3</ecNumber>
    </recommendedName>
</protein>
<dbReference type="GO" id="GO:0008360">
    <property type="term" value="P:regulation of cell shape"/>
    <property type="evidence" value="ECO:0007669"/>
    <property type="project" value="UniProtKB-KW"/>
</dbReference>
<dbReference type="InterPro" id="IPR033134">
    <property type="entry name" value="Asp/Glu_racemase_AS_2"/>
</dbReference>
<dbReference type="AlphaFoldDB" id="B6BWM2"/>
<comment type="similarity">
    <text evidence="7">Belongs to the aspartate/glutamate racemases family.</text>
</comment>
<evidence type="ECO:0000256" key="6">
    <source>
        <dbReference type="ARBA" id="ARBA00023316"/>
    </source>
</evidence>
<dbReference type="InterPro" id="IPR001920">
    <property type="entry name" value="Asp/Glu_race"/>
</dbReference>
<evidence type="ECO:0000256" key="1">
    <source>
        <dbReference type="ARBA" id="ARBA00001602"/>
    </source>
</evidence>
<evidence type="ECO:0000313" key="9">
    <source>
        <dbReference type="Proteomes" id="UP000004188"/>
    </source>
</evidence>
<dbReference type="PROSITE" id="PS00923">
    <property type="entry name" value="ASP_GLU_RACEMASE_1"/>
    <property type="match status" value="1"/>
</dbReference>
<evidence type="ECO:0000256" key="5">
    <source>
        <dbReference type="ARBA" id="ARBA00023235"/>
    </source>
</evidence>
<dbReference type="HAMAP" id="MF_00258">
    <property type="entry name" value="Glu_racemase"/>
    <property type="match status" value="1"/>
</dbReference>
<dbReference type="eggNOG" id="COG0796">
    <property type="taxonomic scope" value="Bacteria"/>
</dbReference>
<dbReference type="GO" id="GO:0009252">
    <property type="term" value="P:peptidoglycan biosynthetic process"/>
    <property type="evidence" value="ECO:0007669"/>
    <property type="project" value="UniProtKB-UniRule"/>
</dbReference>
<dbReference type="InterPro" id="IPR018187">
    <property type="entry name" value="Asp/Glu_racemase_AS_1"/>
</dbReference>
<dbReference type="PROSITE" id="PS00924">
    <property type="entry name" value="ASP_GLU_RACEMASE_2"/>
    <property type="match status" value="1"/>
</dbReference>
<keyword evidence="4 7" id="KW-0573">Peptidoglycan synthesis</keyword>
<feature type="active site" description="Proton donor/acceptor" evidence="7">
    <location>
        <position position="76"/>
    </location>
</feature>
<dbReference type="PANTHER" id="PTHR21198:SF2">
    <property type="entry name" value="GLUTAMATE RACEMASE"/>
    <property type="match status" value="1"/>
</dbReference>
<dbReference type="EMBL" id="DS995299">
    <property type="protein sequence ID" value="EDZ64208.1"/>
    <property type="molecule type" value="Genomic_DNA"/>
</dbReference>
<name>B6BWM2_9PROT</name>
<dbReference type="Proteomes" id="UP000004188">
    <property type="component" value="Unassembled WGS sequence"/>
</dbReference>
<keyword evidence="3 7" id="KW-0133">Cell shape</keyword>
<gene>
    <name evidence="7 8" type="primary">murI</name>
    <name evidence="8" type="ORF">KB13_340</name>
</gene>
<dbReference type="FunFam" id="3.40.50.1860:FF:000001">
    <property type="entry name" value="Glutamate racemase"/>
    <property type="match status" value="1"/>
</dbReference>
<dbReference type="GO" id="GO:0071555">
    <property type="term" value="P:cell wall organization"/>
    <property type="evidence" value="ECO:0007669"/>
    <property type="project" value="UniProtKB-KW"/>
</dbReference>
<comment type="function">
    <text evidence="7">Provides the (R)-glutamate required for cell wall biosynthesis.</text>
</comment>
<dbReference type="HOGENOM" id="CLU_052344_2_2_4"/>
<keyword evidence="9" id="KW-1185">Reference proteome</keyword>
<dbReference type="InterPro" id="IPR004391">
    <property type="entry name" value="Glu_race"/>
</dbReference>
<reference evidence="9" key="1">
    <citation type="journal article" date="2012" name="Stand. Genomic Sci.">
        <title>Genome sequence of strain HIMB624, a cultured representative from the OM43 clade of marine Betaproteobacteria.</title>
        <authorList>
            <person name="Huggett M.J."/>
            <person name="Hayakawa D.H."/>
            <person name="Rappe M.S."/>
        </authorList>
    </citation>
    <scope>NUCLEOTIDE SEQUENCE [LARGE SCALE GENOMIC DNA]</scope>
    <source>
        <strain evidence="9">KB13</strain>
    </source>
</reference>
<accession>B6BWM2</accession>
<dbReference type="GO" id="GO:0008881">
    <property type="term" value="F:glutamate racemase activity"/>
    <property type="evidence" value="ECO:0007669"/>
    <property type="project" value="UniProtKB-UniRule"/>
</dbReference>
<dbReference type="NCBIfam" id="TIGR00067">
    <property type="entry name" value="glut_race"/>
    <property type="match status" value="1"/>
</dbReference>
<comment type="catalytic activity">
    <reaction evidence="1 7">
        <text>L-glutamate = D-glutamate</text>
        <dbReference type="Rhea" id="RHEA:12813"/>
        <dbReference type="ChEBI" id="CHEBI:29985"/>
        <dbReference type="ChEBI" id="CHEBI:29986"/>
        <dbReference type="EC" id="5.1.1.3"/>
    </reaction>
</comment>
<dbReference type="EC" id="5.1.1.3" evidence="2 7"/>
<evidence type="ECO:0000256" key="2">
    <source>
        <dbReference type="ARBA" id="ARBA00013090"/>
    </source>
</evidence>